<feature type="compositionally biased region" description="Polar residues" evidence="1">
    <location>
        <begin position="204"/>
        <end position="213"/>
    </location>
</feature>
<keyword evidence="2" id="KW-1185">Reference proteome</keyword>
<evidence type="ECO:0000256" key="1">
    <source>
        <dbReference type="SAM" id="MobiDB-lite"/>
    </source>
</evidence>
<reference evidence="3" key="1">
    <citation type="submission" date="2022-11" db="UniProtKB">
        <authorList>
            <consortium name="WormBaseParasite"/>
        </authorList>
    </citation>
    <scope>IDENTIFICATION</scope>
</reference>
<feature type="compositionally biased region" description="Pro residues" evidence="1">
    <location>
        <begin position="251"/>
        <end position="262"/>
    </location>
</feature>
<proteinExistence type="predicted"/>
<feature type="compositionally biased region" description="Low complexity" evidence="1">
    <location>
        <begin position="134"/>
        <end position="145"/>
    </location>
</feature>
<evidence type="ECO:0000313" key="2">
    <source>
        <dbReference type="Proteomes" id="UP000887540"/>
    </source>
</evidence>
<evidence type="ECO:0000313" key="3">
    <source>
        <dbReference type="WBParaSite" id="ACRNAN_Path_622.g2314.t1"/>
    </source>
</evidence>
<feature type="region of interest" description="Disordered" evidence="1">
    <location>
        <begin position="129"/>
        <end position="262"/>
    </location>
</feature>
<accession>A0A914C8Z2</accession>
<dbReference type="AlphaFoldDB" id="A0A914C8Z2"/>
<feature type="compositionally biased region" description="Low complexity" evidence="1">
    <location>
        <begin position="224"/>
        <end position="238"/>
    </location>
</feature>
<sequence>MFSQIMSRISATPSRRSRSPESSQERDIRFGGYGDRIGSGVEFGPTYWRGGEIVTNPDLVPKILTNIKPRRMFYSPIGDGVVAADGVEMKRGPVDLSPRISITQTRTVERGERGKGGVNIIEKNWTTTLPSEPGSGYYGSERSVGGESGRTSRATTAASPFGSLADPLALGSSTIGAPPAPTTSGYGTGGSRPGTGLTEPFSAPPSNYNTLTSRDPFDTLGSAKSEPYKSPYAPSSKPNIYANGVSDLAPAPRPQPPVDLGPRPPPIIESRQHELESGQIKRSSDLYQPGYRYEIKKDYMVTNPKELIHQYATGTPISAIPGYQELPDGGVTTRVVKQSYSMKKEEMFAPYPPYHAGVGSDMVNPNKFVRQIRDEGLTPTQRQANLKKDSIVQGDIRSDRKFQEISHKATSTVSHNSEIDNLTDRLLRGLTTGHPIPPKL</sequence>
<organism evidence="2 3">
    <name type="scientific">Acrobeloides nanus</name>
    <dbReference type="NCBI Taxonomy" id="290746"/>
    <lineage>
        <taxon>Eukaryota</taxon>
        <taxon>Metazoa</taxon>
        <taxon>Ecdysozoa</taxon>
        <taxon>Nematoda</taxon>
        <taxon>Chromadorea</taxon>
        <taxon>Rhabditida</taxon>
        <taxon>Tylenchina</taxon>
        <taxon>Cephalobomorpha</taxon>
        <taxon>Cephaloboidea</taxon>
        <taxon>Cephalobidae</taxon>
        <taxon>Acrobeloides</taxon>
    </lineage>
</organism>
<protein>
    <submittedName>
        <fullName evidence="3">Uncharacterized protein</fullName>
    </submittedName>
</protein>
<dbReference type="Proteomes" id="UP000887540">
    <property type="component" value="Unplaced"/>
</dbReference>
<name>A0A914C8Z2_9BILA</name>
<dbReference type="WBParaSite" id="ACRNAN_Path_622.g2314.t1">
    <property type="protein sequence ID" value="ACRNAN_Path_622.g2314.t1"/>
    <property type="gene ID" value="ACRNAN_Path_622.g2314"/>
</dbReference>
<feature type="region of interest" description="Disordered" evidence="1">
    <location>
        <begin position="1"/>
        <end position="31"/>
    </location>
</feature>